<evidence type="ECO:0000313" key="2">
    <source>
        <dbReference type="Proteomes" id="UP001215280"/>
    </source>
</evidence>
<accession>A0AAD7MUB2</accession>
<organism evidence="1 2">
    <name type="scientific">Mycena maculata</name>
    <dbReference type="NCBI Taxonomy" id="230809"/>
    <lineage>
        <taxon>Eukaryota</taxon>
        <taxon>Fungi</taxon>
        <taxon>Dikarya</taxon>
        <taxon>Basidiomycota</taxon>
        <taxon>Agaricomycotina</taxon>
        <taxon>Agaricomycetes</taxon>
        <taxon>Agaricomycetidae</taxon>
        <taxon>Agaricales</taxon>
        <taxon>Marasmiineae</taxon>
        <taxon>Mycenaceae</taxon>
        <taxon>Mycena</taxon>
    </lineage>
</organism>
<sequence>MRDPTFPLDLERMIFELAALTRPRSVLNLLLVAWRVNIWVEPHLYRTLVIGPSPVFGLPRCSVEIFNRIVRTKSPSFLRNSVRNLMIWGVTANQAKTIISACGGIQNLKILAASDQLPLSTLSAFDTMPLRHLYGDLACLFDAFSVPFHHPMFTQITHLELTDTLDGEDGSTHWTGLSYLPNLTHLALSREVESLQVFADILAAYKSLAALLHLPHFPPATHTISDNLANDPRFVIMELPHRTTDWQNGILSGNDYWARAEHFIAMRRAGKMDRERHVSYFA</sequence>
<protein>
    <submittedName>
        <fullName evidence="1">Uncharacterized protein</fullName>
    </submittedName>
</protein>
<dbReference type="AlphaFoldDB" id="A0AAD7MUB2"/>
<dbReference type="EMBL" id="JARJLG010000171">
    <property type="protein sequence ID" value="KAJ7732939.1"/>
    <property type="molecule type" value="Genomic_DNA"/>
</dbReference>
<evidence type="ECO:0000313" key="1">
    <source>
        <dbReference type="EMBL" id="KAJ7732939.1"/>
    </source>
</evidence>
<keyword evidence="2" id="KW-1185">Reference proteome</keyword>
<proteinExistence type="predicted"/>
<reference evidence="1" key="1">
    <citation type="submission" date="2023-03" db="EMBL/GenBank/DDBJ databases">
        <title>Massive genome expansion in bonnet fungi (Mycena s.s.) driven by repeated elements and novel gene families across ecological guilds.</title>
        <authorList>
            <consortium name="Lawrence Berkeley National Laboratory"/>
            <person name="Harder C.B."/>
            <person name="Miyauchi S."/>
            <person name="Viragh M."/>
            <person name="Kuo A."/>
            <person name="Thoen E."/>
            <person name="Andreopoulos B."/>
            <person name="Lu D."/>
            <person name="Skrede I."/>
            <person name="Drula E."/>
            <person name="Henrissat B."/>
            <person name="Morin E."/>
            <person name="Kohler A."/>
            <person name="Barry K."/>
            <person name="LaButti K."/>
            <person name="Morin E."/>
            <person name="Salamov A."/>
            <person name="Lipzen A."/>
            <person name="Mereny Z."/>
            <person name="Hegedus B."/>
            <person name="Baldrian P."/>
            <person name="Stursova M."/>
            <person name="Weitz H."/>
            <person name="Taylor A."/>
            <person name="Grigoriev I.V."/>
            <person name="Nagy L.G."/>
            <person name="Martin F."/>
            <person name="Kauserud H."/>
        </authorList>
    </citation>
    <scope>NUCLEOTIDE SEQUENCE</scope>
    <source>
        <strain evidence="1">CBHHK188m</strain>
    </source>
</reference>
<gene>
    <name evidence="1" type="ORF">DFH07DRAFT_990544</name>
</gene>
<comment type="caution">
    <text evidence="1">The sequence shown here is derived from an EMBL/GenBank/DDBJ whole genome shotgun (WGS) entry which is preliminary data.</text>
</comment>
<dbReference type="Proteomes" id="UP001215280">
    <property type="component" value="Unassembled WGS sequence"/>
</dbReference>
<name>A0AAD7MUB2_9AGAR</name>